<dbReference type="GO" id="GO:0005525">
    <property type="term" value="F:GTP binding"/>
    <property type="evidence" value="ECO:0007669"/>
    <property type="project" value="UniProtKB-UniRule"/>
</dbReference>
<organism evidence="6 7">
    <name type="scientific">Leucocoprinus birnbaumii</name>
    <dbReference type="NCBI Taxonomy" id="56174"/>
    <lineage>
        <taxon>Eukaryota</taxon>
        <taxon>Fungi</taxon>
        <taxon>Dikarya</taxon>
        <taxon>Basidiomycota</taxon>
        <taxon>Agaricomycotina</taxon>
        <taxon>Agaricomycetes</taxon>
        <taxon>Agaricomycetidae</taxon>
        <taxon>Agaricales</taxon>
        <taxon>Agaricineae</taxon>
        <taxon>Agaricaceae</taxon>
        <taxon>Leucocoprinus</taxon>
    </lineage>
</organism>
<dbReference type="GO" id="GO:1990131">
    <property type="term" value="C:Gtr1-Gtr2 GTPase complex"/>
    <property type="evidence" value="ECO:0007669"/>
    <property type="project" value="UniProtKB-UniRule"/>
</dbReference>
<keyword evidence="7" id="KW-1185">Reference proteome</keyword>
<protein>
    <recommendedName>
        <fullName evidence="4">GTP-binding protein</fullName>
    </recommendedName>
</protein>
<dbReference type="GO" id="GO:0003924">
    <property type="term" value="F:GTPase activity"/>
    <property type="evidence" value="ECO:0007669"/>
    <property type="project" value="UniProtKB-UniRule"/>
</dbReference>
<comment type="function">
    <text evidence="4">GTPase involved in activation of the TORC1 signaling pathway, which promotes growth and represses autophagy in nutrient-rich conditions.</text>
</comment>
<keyword evidence="2 4" id="KW-0547">Nucleotide-binding</keyword>
<evidence type="ECO:0000256" key="3">
    <source>
        <dbReference type="ARBA" id="ARBA00023134"/>
    </source>
</evidence>
<dbReference type="SUPFAM" id="SSF52540">
    <property type="entry name" value="P-loop containing nucleoside triphosphate hydrolases"/>
    <property type="match status" value="1"/>
</dbReference>
<dbReference type="GO" id="GO:0000329">
    <property type="term" value="C:fungal-type vacuole membrane"/>
    <property type="evidence" value="ECO:0007669"/>
    <property type="project" value="TreeGrafter"/>
</dbReference>
<evidence type="ECO:0000256" key="2">
    <source>
        <dbReference type="ARBA" id="ARBA00022741"/>
    </source>
</evidence>
<dbReference type="PANTHER" id="PTHR11259:SF2">
    <property type="entry name" value="GH16429P"/>
    <property type="match status" value="1"/>
</dbReference>
<comment type="subunit">
    <text evidence="4">Component of the GSE complex.</text>
</comment>
<dbReference type="AlphaFoldDB" id="A0AAD5VRX3"/>
<dbReference type="GO" id="GO:1904263">
    <property type="term" value="P:positive regulation of TORC1 signaling"/>
    <property type="evidence" value="ECO:0007669"/>
    <property type="project" value="TreeGrafter"/>
</dbReference>
<comment type="caution">
    <text evidence="6">The sequence shown here is derived from an EMBL/GenBank/DDBJ whole genome shotgun (WGS) entry which is preliminary data.</text>
</comment>
<dbReference type="InterPro" id="IPR027417">
    <property type="entry name" value="P-loop_NTPase"/>
</dbReference>
<dbReference type="InterPro" id="IPR006762">
    <property type="entry name" value="Gtr1_RagA"/>
</dbReference>
<dbReference type="GO" id="GO:0009267">
    <property type="term" value="P:cellular response to starvation"/>
    <property type="evidence" value="ECO:0007669"/>
    <property type="project" value="TreeGrafter"/>
</dbReference>
<dbReference type="PANTHER" id="PTHR11259">
    <property type="entry name" value="RAS-RELATED GTP BINDING RAG/GTR YEAST"/>
    <property type="match status" value="1"/>
</dbReference>
<gene>
    <name evidence="6" type="ORF">NP233_g7804</name>
</gene>
<dbReference type="Pfam" id="PF04670">
    <property type="entry name" value="Gtr1_RagA"/>
    <property type="match status" value="1"/>
</dbReference>
<dbReference type="GO" id="GO:0010507">
    <property type="term" value="P:negative regulation of autophagy"/>
    <property type="evidence" value="ECO:0007669"/>
    <property type="project" value="TreeGrafter"/>
</dbReference>
<dbReference type="Gene3D" id="3.40.50.300">
    <property type="entry name" value="P-loop containing nucleotide triphosphate hydrolases"/>
    <property type="match status" value="1"/>
</dbReference>
<evidence type="ECO:0000256" key="5">
    <source>
        <dbReference type="SAM" id="MobiDB-lite"/>
    </source>
</evidence>
<feature type="compositionally biased region" description="Low complexity" evidence="5">
    <location>
        <begin position="254"/>
        <end position="265"/>
    </location>
</feature>
<evidence type="ECO:0000256" key="1">
    <source>
        <dbReference type="ARBA" id="ARBA00007756"/>
    </source>
</evidence>
<reference evidence="6" key="1">
    <citation type="submission" date="2022-07" db="EMBL/GenBank/DDBJ databases">
        <title>Genome Sequence of Leucocoprinus birnbaumii.</title>
        <authorList>
            <person name="Buettner E."/>
        </authorList>
    </citation>
    <scope>NUCLEOTIDE SEQUENCE</scope>
    <source>
        <strain evidence="6">VT141</strain>
    </source>
</reference>
<dbReference type="EMBL" id="JANIEX010000594">
    <property type="protein sequence ID" value="KAJ3565175.1"/>
    <property type="molecule type" value="Genomic_DNA"/>
</dbReference>
<sequence>MASNHVSYDATASNVRLTRPPLNGSKHSSSSIQRTKVLVLGLRRSGKSSILQVLFNDLPPNQSFYLEPTYRIAKTQIDTVVPLELWDTPGHATPESIGIPIGDFRSLIFVIDIRDLYNQPITKLVSFVTAAFQSNPDINIEVFVHKSEKLQEDDKIENFRQIQERVTDRLLDLAPEYENIQPNFYLTSIYDHSLHEAFSRVLHKLIDSIPYLEDMLNVFCANSQSPKAFLFDTKSRLSASVSASRHSPPEDPQSLSSNDASSTSSPIMSTDGLPHASKRTPKEMFYPSAATSLHPSTPGTTLTYHEITSSLALMALVPTSVYEGRRGLLEYNVVFFREGVQEICDVEKETREVG</sequence>
<evidence type="ECO:0000313" key="6">
    <source>
        <dbReference type="EMBL" id="KAJ3565175.1"/>
    </source>
</evidence>
<keyword evidence="3 4" id="KW-0342">GTP-binding</keyword>
<dbReference type="Gene3D" id="3.30.450.190">
    <property type="match status" value="1"/>
</dbReference>
<comment type="similarity">
    <text evidence="1 4">Belongs to the GTR/RAG GTP-binding protein family.</text>
</comment>
<evidence type="ECO:0000256" key="4">
    <source>
        <dbReference type="RuleBase" id="RU367014"/>
    </source>
</evidence>
<accession>A0AAD5VRX3</accession>
<dbReference type="Proteomes" id="UP001213000">
    <property type="component" value="Unassembled WGS sequence"/>
</dbReference>
<proteinExistence type="inferred from homology"/>
<evidence type="ECO:0000313" key="7">
    <source>
        <dbReference type="Proteomes" id="UP001213000"/>
    </source>
</evidence>
<name>A0AAD5VRX3_9AGAR</name>
<dbReference type="GO" id="GO:0005634">
    <property type="term" value="C:nucleus"/>
    <property type="evidence" value="ECO:0007669"/>
    <property type="project" value="TreeGrafter"/>
</dbReference>
<feature type="region of interest" description="Disordered" evidence="5">
    <location>
        <begin position="241"/>
        <end position="280"/>
    </location>
</feature>